<dbReference type="InterPro" id="IPR029058">
    <property type="entry name" value="AB_hydrolase_fold"/>
</dbReference>
<evidence type="ECO:0000256" key="5">
    <source>
        <dbReference type="ARBA" id="ARBA00022801"/>
    </source>
</evidence>
<protein>
    <recommendedName>
        <fullName evidence="3">Carboxymethylenebutenolidase homolog</fullName>
    </recommendedName>
</protein>
<evidence type="ECO:0000313" key="8">
    <source>
        <dbReference type="Proteomes" id="UP000472276"/>
    </source>
</evidence>
<sequence length="246" mass="28118">MANEAKPCPCDIGDRMEYGALGQEVQIEHFKAYVVKPSTASDKAIIVIQDIFGWQLPNTRYMADMLAANGYIAICPDFFVGKEPWSPTKDWSNFQEWLQDKKPTAINKEVDAVLKFLKDQCGVKHIGVVGFCWGGVATHYLALLYPEIKAGVSVYGIVREREDRYELKSPTLFIFAENDSVIPLDQVSVNTMLTEKCQNFLNYQVKIFPGQTHGFVHRKREDINPADKPYIQEARKDLLNWLNKYM</sequence>
<comment type="similarity">
    <text evidence="2">Belongs to the dienelactone hydrolase family.</text>
</comment>
<evidence type="ECO:0000256" key="4">
    <source>
        <dbReference type="ARBA" id="ARBA00022490"/>
    </source>
</evidence>
<accession>A0A668U3P0</accession>
<dbReference type="Pfam" id="PF01738">
    <property type="entry name" value="DLH"/>
    <property type="match status" value="1"/>
</dbReference>
<dbReference type="Ensembl" id="ENSOABT00000033403.2">
    <property type="protein sequence ID" value="ENSOABP00000032512.1"/>
    <property type="gene ID" value="ENSOABG00000014962.2"/>
</dbReference>
<evidence type="ECO:0000256" key="3">
    <source>
        <dbReference type="ARBA" id="ARBA00014180"/>
    </source>
</evidence>
<comment type="subcellular location">
    <subcellularLocation>
        <location evidence="1">Cytoplasm</location>
        <location evidence="1">Cytosol</location>
    </subcellularLocation>
</comment>
<dbReference type="FunFam" id="3.40.50.1820:FF:000178">
    <property type="entry name" value="Carboxymethylenebutenolidase homolog"/>
    <property type="match status" value="1"/>
</dbReference>
<dbReference type="PANTHER" id="PTHR46812:SF1">
    <property type="entry name" value="CARBOXYMETHYLENEBUTENOLIDASE HOMOLOG"/>
    <property type="match status" value="1"/>
</dbReference>
<dbReference type="GO" id="GO:0005829">
    <property type="term" value="C:cytosol"/>
    <property type="evidence" value="ECO:0007669"/>
    <property type="project" value="UniProtKB-SubCell"/>
</dbReference>
<keyword evidence="4" id="KW-0963">Cytoplasm</keyword>
<dbReference type="OMA" id="QCGAKHI"/>
<gene>
    <name evidence="7" type="primary">CMBL</name>
</gene>
<dbReference type="InterPro" id="IPR002925">
    <property type="entry name" value="Dienelactn_hydro"/>
</dbReference>
<dbReference type="PANTHER" id="PTHR46812">
    <property type="entry name" value="CARBOXYMETHYLENEBUTENOLIDASE HOMOLOG"/>
    <property type="match status" value="1"/>
</dbReference>
<dbReference type="SUPFAM" id="SSF53474">
    <property type="entry name" value="alpha/beta-Hydrolases"/>
    <property type="match status" value="1"/>
</dbReference>
<evidence type="ECO:0000256" key="2">
    <source>
        <dbReference type="ARBA" id="ARBA00008456"/>
    </source>
</evidence>
<keyword evidence="5" id="KW-0378">Hydrolase</keyword>
<organism evidence="7 8">
    <name type="scientific">Oreochromis aureus</name>
    <name type="common">Israeli tilapia</name>
    <name type="synonym">Chromis aureus</name>
    <dbReference type="NCBI Taxonomy" id="47969"/>
    <lineage>
        <taxon>Eukaryota</taxon>
        <taxon>Metazoa</taxon>
        <taxon>Chordata</taxon>
        <taxon>Craniata</taxon>
        <taxon>Vertebrata</taxon>
        <taxon>Euteleostomi</taxon>
        <taxon>Actinopterygii</taxon>
        <taxon>Neopterygii</taxon>
        <taxon>Teleostei</taxon>
        <taxon>Neoteleostei</taxon>
        <taxon>Acanthomorphata</taxon>
        <taxon>Ovalentaria</taxon>
        <taxon>Cichlomorphae</taxon>
        <taxon>Cichliformes</taxon>
        <taxon>Cichlidae</taxon>
        <taxon>African cichlids</taxon>
        <taxon>Pseudocrenilabrinae</taxon>
        <taxon>Oreochromini</taxon>
        <taxon>Oreochromis</taxon>
    </lineage>
</organism>
<dbReference type="GO" id="GO:0016787">
    <property type="term" value="F:hydrolase activity"/>
    <property type="evidence" value="ECO:0007669"/>
    <property type="project" value="UniProtKB-KW"/>
</dbReference>
<keyword evidence="8" id="KW-1185">Reference proteome</keyword>
<dbReference type="AlphaFoldDB" id="A0A668U3P0"/>
<dbReference type="InterPro" id="IPR042946">
    <property type="entry name" value="CMBL"/>
</dbReference>
<reference evidence="7" key="1">
    <citation type="submission" date="2025-08" db="UniProtKB">
        <authorList>
            <consortium name="Ensembl"/>
        </authorList>
    </citation>
    <scope>IDENTIFICATION</scope>
</reference>
<evidence type="ECO:0000259" key="6">
    <source>
        <dbReference type="Pfam" id="PF01738"/>
    </source>
</evidence>
<evidence type="ECO:0000256" key="1">
    <source>
        <dbReference type="ARBA" id="ARBA00004514"/>
    </source>
</evidence>
<feature type="domain" description="Dienelactone hydrolase" evidence="6">
    <location>
        <begin position="30"/>
        <end position="245"/>
    </location>
</feature>
<reference evidence="7" key="2">
    <citation type="submission" date="2025-09" db="UniProtKB">
        <authorList>
            <consortium name="Ensembl"/>
        </authorList>
    </citation>
    <scope>IDENTIFICATION</scope>
</reference>
<dbReference type="Gene3D" id="3.40.50.1820">
    <property type="entry name" value="alpha/beta hydrolase"/>
    <property type="match status" value="1"/>
</dbReference>
<evidence type="ECO:0000313" key="7">
    <source>
        <dbReference type="Ensembl" id="ENSOABP00000032512.1"/>
    </source>
</evidence>
<dbReference type="Proteomes" id="UP000472276">
    <property type="component" value="Unassembled WGS sequence"/>
</dbReference>
<proteinExistence type="inferred from homology"/>
<name>A0A668U3P0_OREAU</name>